<comment type="caution">
    <text evidence="6">The sequence shown here is derived from an EMBL/GenBank/DDBJ whole genome shotgun (WGS) entry which is preliminary data.</text>
</comment>
<feature type="binding site" evidence="4">
    <location>
        <position position="299"/>
    </location>
    <ligand>
        <name>Mg(2+)</name>
        <dbReference type="ChEBI" id="CHEBI:18420"/>
    </ligand>
</feature>
<keyword evidence="4" id="KW-0479">Metal-binding</keyword>
<dbReference type="InterPro" id="IPR006349">
    <property type="entry name" value="PGP_euk"/>
</dbReference>
<reference evidence="6 7" key="1">
    <citation type="journal article" date="2018" name="Plant J.">
        <title>Genome sequences of Chlorella sorokiniana UTEX 1602 and Micractinium conductrix SAG 241.80: implications to maltose excretion by a green alga.</title>
        <authorList>
            <person name="Arriola M.B."/>
            <person name="Velmurugan N."/>
            <person name="Zhang Y."/>
            <person name="Plunkett M.H."/>
            <person name="Hondzo H."/>
            <person name="Barney B.M."/>
        </authorList>
    </citation>
    <scope>NUCLEOTIDE SEQUENCE [LARGE SCALE GENOMIC DNA]</scope>
    <source>
        <strain evidence="7">UTEX 1602</strain>
    </source>
</reference>
<evidence type="ECO:0000256" key="2">
    <source>
        <dbReference type="PIRSR" id="PIRSR000915-1"/>
    </source>
</evidence>
<dbReference type="NCBIfam" id="TIGR01460">
    <property type="entry name" value="HAD-SF-IIA"/>
    <property type="match status" value="1"/>
</dbReference>
<keyword evidence="4" id="KW-0460">Magnesium</keyword>
<dbReference type="GO" id="GO:0046872">
    <property type="term" value="F:metal ion binding"/>
    <property type="evidence" value="ECO:0007669"/>
    <property type="project" value="UniProtKB-KW"/>
</dbReference>
<protein>
    <submittedName>
        <fullName evidence="6">Phosphoglycolate phosphatase</fullName>
    </submittedName>
</protein>
<name>A0A2P6TSC7_CHLSO</name>
<feature type="binding site" evidence="3">
    <location>
        <position position="274"/>
    </location>
    <ligand>
        <name>substrate</name>
    </ligand>
</feature>
<dbReference type="InterPro" id="IPR006357">
    <property type="entry name" value="HAD-SF_hydro_IIA"/>
</dbReference>
<evidence type="ECO:0000313" key="7">
    <source>
        <dbReference type="Proteomes" id="UP000239899"/>
    </source>
</evidence>
<sequence>MTVAAAAQAARTGTPAATGPTATAAPAAMAVRLTHRDTQHLDELLDRVSTIILDQDGVLWRGSTLLPGTAEALEELRRRGKRLLFLTNNSSRSRAQYRRKFEALGLEVQPEEIVPASYAAAAYLQSIGFSQRVFLIGNEGVAEELEAAGIDYVTLEQLCAEAAGSSSSNGSGSGSNGVASSAAALQQQWTAETFANLQLDPSIGAVVIGWDPAFSYTKVCYASACLREIPGCHFVATNLDSADAMGNGRFMPGTGCSVHAVETAVERRAVNVGKGGDWLLPFLCDKYGLRPEEALIVGDRLDTDVALGRAGGLLTVLPMTGVTTEAKLAAAELGELPHYVVPNLAALAGLDF</sequence>
<dbReference type="GO" id="GO:0016791">
    <property type="term" value="F:phosphatase activity"/>
    <property type="evidence" value="ECO:0007669"/>
    <property type="project" value="InterPro"/>
</dbReference>
<feature type="active site" description="Nucleophile" evidence="2">
    <location>
        <position position="54"/>
    </location>
</feature>
<dbReference type="EMBL" id="LHPG02000007">
    <property type="protein sequence ID" value="PRW56967.1"/>
    <property type="molecule type" value="Genomic_DNA"/>
</dbReference>
<proteinExistence type="predicted"/>
<dbReference type="PIRSF" id="PIRSF000915">
    <property type="entry name" value="PGP-type_phosphatase"/>
    <property type="match status" value="1"/>
</dbReference>
<feature type="binding site" evidence="4">
    <location>
        <position position="54"/>
    </location>
    <ligand>
        <name>Mg(2+)</name>
        <dbReference type="ChEBI" id="CHEBI:18420"/>
    </ligand>
</feature>
<dbReference type="Gene3D" id="3.40.50.1000">
    <property type="entry name" value="HAD superfamily/HAD-like"/>
    <property type="match status" value="2"/>
</dbReference>
<feature type="binding site" evidence="4">
    <location>
        <position position="56"/>
    </location>
    <ligand>
        <name>Mg(2+)</name>
        <dbReference type="ChEBI" id="CHEBI:18420"/>
    </ligand>
</feature>
<dbReference type="NCBIfam" id="TIGR01452">
    <property type="entry name" value="PGP_euk"/>
    <property type="match status" value="1"/>
</dbReference>
<dbReference type="InterPro" id="IPR023214">
    <property type="entry name" value="HAD_sf"/>
</dbReference>
<evidence type="ECO:0000256" key="3">
    <source>
        <dbReference type="PIRSR" id="PIRSR000915-2"/>
    </source>
</evidence>
<evidence type="ECO:0000256" key="1">
    <source>
        <dbReference type="ARBA" id="ARBA00022801"/>
    </source>
</evidence>
<keyword evidence="7" id="KW-1185">Reference proteome</keyword>
<evidence type="ECO:0000256" key="4">
    <source>
        <dbReference type="PIRSR" id="PIRSR000915-3"/>
    </source>
</evidence>
<dbReference type="SUPFAM" id="SSF56784">
    <property type="entry name" value="HAD-like"/>
    <property type="match status" value="1"/>
</dbReference>
<evidence type="ECO:0000256" key="5">
    <source>
        <dbReference type="SAM" id="MobiDB-lite"/>
    </source>
</evidence>
<organism evidence="6 7">
    <name type="scientific">Chlorella sorokiniana</name>
    <name type="common">Freshwater green alga</name>
    <dbReference type="NCBI Taxonomy" id="3076"/>
    <lineage>
        <taxon>Eukaryota</taxon>
        <taxon>Viridiplantae</taxon>
        <taxon>Chlorophyta</taxon>
        <taxon>core chlorophytes</taxon>
        <taxon>Trebouxiophyceae</taxon>
        <taxon>Chlorellales</taxon>
        <taxon>Chlorellaceae</taxon>
        <taxon>Chlorella clade</taxon>
        <taxon>Chlorella</taxon>
    </lineage>
</organism>
<keyword evidence="1" id="KW-0378">Hydrolase</keyword>
<dbReference type="Proteomes" id="UP000239899">
    <property type="component" value="Unassembled WGS sequence"/>
</dbReference>
<evidence type="ECO:0000313" key="6">
    <source>
        <dbReference type="EMBL" id="PRW56967.1"/>
    </source>
</evidence>
<dbReference type="PANTHER" id="PTHR19288:SF93">
    <property type="entry name" value="FI11325P-RELATED"/>
    <property type="match status" value="1"/>
</dbReference>
<dbReference type="Pfam" id="PF13344">
    <property type="entry name" value="Hydrolase_6"/>
    <property type="match status" value="1"/>
</dbReference>
<feature type="active site" description="Proton donor" evidence="2">
    <location>
        <position position="56"/>
    </location>
</feature>
<dbReference type="STRING" id="3076.A0A2P6TSC7"/>
<dbReference type="AlphaFoldDB" id="A0A2P6TSC7"/>
<dbReference type="OrthoDB" id="413953at2759"/>
<gene>
    <name evidence="6" type="ORF">C2E21_3923</name>
</gene>
<feature type="region of interest" description="Disordered" evidence="5">
    <location>
        <begin position="1"/>
        <end position="22"/>
    </location>
</feature>
<dbReference type="PANTHER" id="PTHR19288">
    <property type="entry name" value="4-NITROPHENYLPHOSPHATASE-RELATED"/>
    <property type="match status" value="1"/>
</dbReference>
<dbReference type="GO" id="GO:0005737">
    <property type="term" value="C:cytoplasm"/>
    <property type="evidence" value="ECO:0007669"/>
    <property type="project" value="TreeGrafter"/>
</dbReference>
<comment type="cofactor">
    <cofactor evidence="4">
        <name>Mg(2+)</name>
        <dbReference type="ChEBI" id="CHEBI:18420"/>
    </cofactor>
    <text evidence="4">Divalent metal ions. Mg(2+) is the most effective.</text>
</comment>
<dbReference type="InterPro" id="IPR036412">
    <property type="entry name" value="HAD-like_sf"/>
</dbReference>
<accession>A0A2P6TSC7</accession>
<dbReference type="Pfam" id="PF13242">
    <property type="entry name" value="Hydrolase_like"/>
    <property type="match status" value="1"/>
</dbReference>